<feature type="repeat" description="WD" evidence="3">
    <location>
        <begin position="939"/>
        <end position="980"/>
    </location>
</feature>
<evidence type="ECO:0000313" key="5">
    <source>
        <dbReference type="EMBL" id="KAF7364767.1"/>
    </source>
</evidence>
<dbReference type="InterPro" id="IPR055442">
    <property type="entry name" value="Beta-prop_EML-like_2nd"/>
</dbReference>
<feature type="repeat" description="WD" evidence="3">
    <location>
        <begin position="767"/>
        <end position="808"/>
    </location>
</feature>
<accession>A0A8H7D9R3</accession>
<evidence type="ECO:0000256" key="3">
    <source>
        <dbReference type="PROSITE-ProRule" id="PRU00221"/>
    </source>
</evidence>
<feature type="repeat" description="WD" evidence="3">
    <location>
        <begin position="1111"/>
        <end position="1152"/>
    </location>
</feature>
<dbReference type="OrthoDB" id="538223at2759"/>
<feature type="repeat" description="WD" evidence="3">
    <location>
        <begin position="653"/>
        <end position="694"/>
    </location>
</feature>
<dbReference type="InterPro" id="IPR015943">
    <property type="entry name" value="WD40/YVTN_repeat-like_dom_sf"/>
</dbReference>
<feature type="repeat" description="WD" evidence="3">
    <location>
        <begin position="1068"/>
        <end position="1109"/>
    </location>
</feature>
<comment type="caution">
    <text evidence="5">The sequence shown here is derived from an EMBL/GenBank/DDBJ whole genome shotgun (WGS) entry which is preliminary data.</text>
</comment>
<dbReference type="InterPro" id="IPR001680">
    <property type="entry name" value="WD40_rpt"/>
</dbReference>
<feature type="repeat" description="WD" evidence="3">
    <location>
        <begin position="1154"/>
        <end position="1195"/>
    </location>
</feature>
<keyword evidence="6" id="KW-1185">Reference proteome</keyword>
<feature type="repeat" description="WD" evidence="3">
    <location>
        <begin position="853"/>
        <end position="894"/>
    </location>
</feature>
<feature type="domain" description="EML-like second beta-propeller" evidence="4">
    <location>
        <begin position="1032"/>
        <end position="1198"/>
    </location>
</feature>
<dbReference type="Gene3D" id="2.130.10.10">
    <property type="entry name" value="YVTN repeat-like/Quinoprotein amine dehydrogenase"/>
    <property type="match status" value="6"/>
</dbReference>
<feature type="repeat" description="WD" evidence="3">
    <location>
        <begin position="610"/>
        <end position="651"/>
    </location>
</feature>
<feature type="repeat" description="WD" evidence="3">
    <location>
        <begin position="896"/>
        <end position="937"/>
    </location>
</feature>
<evidence type="ECO:0000256" key="2">
    <source>
        <dbReference type="ARBA" id="ARBA00022737"/>
    </source>
</evidence>
<dbReference type="Pfam" id="PF00400">
    <property type="entry name" value="WD40"/>
    <property type="match status" value="10"/>
</dbReference>
<dbReference type="CDD" id="cd00200">
    <property type="entry name" value="WD40"/>
    <property type="match status" value="2"/>
</dbReference>
<dbReference type="PANTHER" id="PTHR45333">
    <property type="entry name" value="MEMBRANE PROTEIN-RELATED"/>
    <property type="match status" value="1"/>
</dbReference>
<feature type="repeat" description="WD" evidence="3">
    <location>
        <begin position="982"/>
        <end position="1023"/>
    </location>
</feature>
<sequence>MSSHPLAPVIATSTLVVPIISSPAPLVEDLGLSPAQTAWTNLKEVLKAVRDASDLFLPPQDSSQRSHPDHGLDRYVNDEFVRIANNVKGFQGIFSQYDSEQEISPAMRSRLDAVISELNSIKGAIDSKMKRGQVRRALEAAGDVDKVVIAFKRLGEVINRFQLNIGLHIEHSVESIATSTDFHRVLRLHDIESNIVRADISLYLTNRLKGIQTESSPMLPLNWATPADIEVLTDRAGKLFIYAFTAVEYLRENPRDRLQALISIKVDTKGPLTKPLDDIYSHILWDSMNPDRRENQEIALTKQILAAILTVRKPLSIAALGSLLKVDAWQVREMLARLHAVIHVPADDDKGVLSTFHASFGDFLTTIGRAPDKMLINPSAAHAALFSDCIQVMGSELHFNVSKCPTSYFPNITHEFTIPALLQYVCLNWPYHIAAASATEASDVEVFITMSHLNSLQEVFFPKFLFWVEVLSAINKASSASTLIMKALTAKCFARAPAYMTEFLTDANEFVVSSLEAIETSVAHIYISALPCLRPTSNVAKAFWPKFDHVLQLNLRGIQRRQEAALILKSQAAVQCIAVSSDGAHIASGSEDTTICVWDARTGEAIMKPIQGHTNTVHSVAFSPDGVHIASGSNDHTICVWDARTGKAVMGPIQGHTDCVQSIAFSPNGAYIASGSDDKTICVWDARTGKAIMEPIQGHTDLVIFGTVSPDGMHFALGATMEPIRGHRDSVLSVTFSPDGAYIASGSKDKKICVWDARTGKAVMKPILGHTNWVQSVAFSPDGAYIASGSYDKTICVWDARTGEAIMKPIQGHTSLVFSVAFSPDGMKIASGLSNSMICVWDAKTGEAIMEPIQGHTGSVLSVAFMPDSTHIVSGSNDNTIRVWDARTREAIMEPIQGHTSCFLSVAFSPDGAHIASGSTDNTICVWDARTGEAVMEPIQGYGGSVVSVAFSPDGRHIVSGSDDNTICVWDARTGEAIMEPIQGPMHSVFSVAFSPDGLHIASGSVDKTIHVWDVRTGEAVIEPIQGHGGSVWSVAFSPDGRHIVSGSDDNTICVWDARTGEAIMEPIQGHTDSVRSVAFSPDGVYIASGSQDQTIRVWDARTGKAIIEPIQGHIDCVLSVVFSPNGAYIVSGSLDHTICVWNVRTGEAIMEPIQGHTGLVFSVAFSPDGVYIASGSQDQTIRVWDVQTGVTKADKFSPSTLDLSTCAITLPHPKYHWIHGPTESWIRGPNQELIMWVPREYHSYLQLPPRFIITASDKVILDMSRFVHGTDWVKCYTL</sequence>
<gene>
    <name evidence="5" type="ORF">MVEN_00346600</name>
</gene>
<dbReference type="PANTHER" id="PTHR45333:SF1">
    <property type="entry name" value="CHROMOSOME UNDETERMINED SCAFFOLD_625, WHOLE GENOME SHOTGUN SEQUENCE"/>
    <property type="match status" value="1"/>
</dbReference>
<dbReference type="EMBL" id="JACAZI010000003">
    <property type="protein sequence ID" value="KAF7364767.1"/>
    <property type="molecule type" value="Genomic_DNA"/>
</dbReference>
<dbReference type="PROSITE" id="PS50294">
    <property type="entry name" value="WD_REPEATS_REGION"/>
    <property type="match status" value="14"/>
</dbReference>
<dbReference type="SUPFAM" id="SSF50978">
    <property type="entry name" value="WD40 repeat-like"/>
    <property type="match status" value="3"/>
</dbReference>
<feature type="repeat" description="WD" evidence="3">
    <location>
        <begin position="724"/>
        <end position="765"/>
    </location>
</feature>
<dbReference type="PROSITE" id="PS50082">
    <property type="entry name" value="WD_REPEATS_2"/>
    <property type="match status" value="14"/>
</dbReference>
<dbReference type="PRINTS" id="PR00320">
    <property type="entry name" value="GPROTEINBRPT"/>
</dbReference>
<dbReference type="InterPro" id="IPR020472">
    <property type="entry name" value="WD40_PAC1"/>
</dbReference>
<dbReference type="Pfam" id="PF23414">
    <property type="entry name" value="Beta-prop_EML_2"/>
    <property type="match status" value="1"/>
</dbReference>
<name>A0A8H7D9R3_9AGAR</name>
<evidence type="ECO:0000313" key="6">
    <source>
        <dbReference type="Proteomes" id="UP000620124"/>
    </source>
</evidence>
<feature type="repeat" description="WD" evidence="3">
    <location>
        <begin position="810"/>
        <end position="851"/>
    </location>
</feature>
<dbReference type="PROSITE" id="PS00678">
    <property type="entry name" value="WD_REPEATS_1"/>
    <property type="match status" value="14"/>
</dbReference>
<proteinExistence type="predicted"/>
<dbReference type="InterPro" id="IPR019775">
    <property type="entry name" value="WD40_repeat_CS"/>
</dbReference>
<dbReference type="Proteomes" id="UP000620124">
    <property type="component" value="Unassembled WGS sequence"/>
</dbReference>
<protein>
    <recommendedName>
        <fullName evidence="4">EML-like second beta-propeller domain-containing protein</fullName>
    </recommendedName>
</protein>
<dbReference type="AlphaFoldDB" id="A0A8H7D9R3"/>
<keyword evidence="1 3" id="KW-0853">WD repeat</keyword>
<feature type="repeat" description="WD" evidence="3">
    <location>
        <begin position="1025"/>
        <end position="1066"/>
    </location>
</feature>
<feature type="repeat" description="WD" evidence="3">
    <location>
        <begin position="567"/>
        <end position="608"/>
    </location>
</feature>
<reference evidence="5" key="1">
    <citation type="submission" date="2020-05" db="EMBL/GenBank/DDBJ databases">
        <title>Mycena genomes resolve the evolution of fungal bioluminescence.</title>
        <authorList>
            <person name="Tsai I.J."/>
        </authorList>
    </citation>
    <scope>NUCLEOTIDE SEQUENCE</scope>
    <source>
        <strain evidence="5">CCC161011</strain>
    </source>
</reference>
<organism evidence="5 6">
    <name type="scientific">Mycena venus</name>
    <dbReference type="NCBI Taxonomy" id="2733690"/>
    <lineage>
        <taxon>Eukaryota</taxon>
        <taxon>Fungi</taxon>
        <taxon>Dikarya</taxon>
        <taxon>Basidiomycota</taxon>
        <taxon>Agaricomycotina</taxon>
        <taxon>Agaricomycetes</taxon>
        <taxon>Agaricomycetidae</taxon>
        <taxon>Agaricales</taxon>
        <taxon>Marasmiineae</taxon>
        <taxon>Mycenaceae</taxon>
        <taxon>Mycena</taxon>
    </lineage>
</organism>
<evidence type="ECO:0000259" key="4">
    <source>
        <dbReference type="Pfam" id="PF23414"/>
    </source>
</evidence>
<evidence type="ECO:0000256" key="1">
    <source>
        <dbReference type="ARBA" id="ARBA00022574"/>
    </source>
</evidence>
<dbReference type="InterPro" id="IPR036322">
    <property type="entry name" value="WD40_repeat_dom_sf"/>
</dbReference>
<dbReference type="SMART" id="SM00320">
    <property type="entry name" value="WD40"/>
    <property type="match status" value="14"/>
</dbReference>
<keyword evidence="2" id="KW-0677">Repeat</keyword>